<dbReference type="Proteomes" id="UP000837857">
    <property type="component" value="Chromosome 6"/>
</dbReference>
<feature type="domain" description="N-acetylmuramoyl-L-alanine amidase" evidence="5">
    <location>
        <begin position="207"/>
        <end position="344"/>
    </location>
</feature>
<dbReference type="InterPro" id="IPR006619">
    <property type="entry name" value="PGRP_domain_met/bac"/>
</dbReference>
<sequence>MNKFIVILIVSLQSITNAIAVNECGIIPIKTWSGQTSRRTEELDTPVKLVVIQHTVSTPCHTDKFCEDILQNIRDYQIKQLHFTDIGPSFLISGHGKVYEGAGWNRVGAHTRGFNDKAIAISFIGDFTYLLPSPEALYAAQQLLDCGVKNNFLTEDYRLCAFDDGRTRYFAMHFALLSYCSVILSLQWCFAGSSCPTIVSRKDWDGLRPVRVKYLPRPVDLVIIQHTATSTCETDSGCAELVRNIQSYHMESLNYWDIGHSFLVGGNGKIYEGPGWLHVGAHTYNYNSKSIGIAFIGNFNNDEPKTKALDAVKALIQCGVQQGHLTSNYHVVAHRQLIAIESPGRKLYNEIRRWPDWLDDVSSIKN</sequence>
<reference evidence="7" key="1">
    <citation type="submission" date="2022-03" db="EMBL/GenBank/DDBJ databases">
        <authorList>
            <person name="Martin H S."/>
        </authorList>
    </citation>
    <scope>NUCLEOTIDE SEQUENCE</scope>
</reference>
<feature type="domain" description="N-acetylmuramoyl-L-alanine amidase" evidence="5">
    <location>
        <begin position="35"/>
        <end position="169"/>
    </location>
</feature>
<dbReference type="InterPro" id="IPR002502">
    <property type="entry name" value="Amidase_domain"/>
</dbReference>
<feature type="chain" id="PRO_5045157108" description="Peptidoglycan recognition protein" evidence="4">
    <location>
        <begin position="21"/>
        <end position="366"/>
    </location>
</feature>
<feature type="domain" description="Peptidoglycan recognition protein family" evidence="6">
    <location>
        <begin position="196"/>
        <end position="338"/>
    </location>
</feature>
<dbReference type="InterPro" id="IPR036505">
    <property type="entry name" value="Amidase/PGRP_sf"/>
</dbReference>
<keyword evidence="4" id="KW-0732">Signal</keyword>
<dbReference type="SMART" id="SM00701">
    <property type="entry name" value="PGRP"/>
    <property type="match status" value="2"/>
</dbReference>
<dbReference type="CDD" id="cd06583">
    <property type="entry name" value="PGRP"/>
    <property type="match status" value="2"/>
</dbReference>
<evidence type="ECO:0000259" key="6">
    <source>
        <dbReference type="SMART" id="SM00701"/>
    </source>
</evidence>
<keyword evidence="8" id="KW-1185">Reference proteome</keyword>
<evidence type="ECO:0000313" key="7">
    <source>
        <dbReference type="EMBL" id="CAH2070997.1"/>
    </source>
</evidence>
<keyword evidence="2" id="KW-0399">Innate immunity</keyword>
<dbReference type="Gene3D" id="3.40.80.10">
    <property type="entry name" value="Peptidoglycan recognition protein-like"/>
    <property type="match status" value="2"/>
</dbReference>
<feature type="non-terminal residue" evidence="7">
    <location>
        <position position="1"/>
    </location>
</feature>
<evidence type="ECO:0000256" key="3">
    <source>
        <dbReference type="ARBA" id="ARBA00022859"/>
    </source>
</evidence>
<feature type="domain" description="Peptidoglycan recognition protein family" evidence="6">
    <location>
        <begin position="24"/>
        <end position="166"/>
    </location>
</feature>
<dbReference type="InterPro" id="IPR015510">
    <property type="entry name" value="PGRP"/>
</dbReference>
<proteinExistence type="inferred from homology"/>
<dbReference type="SUPFAM" id="SSF55846">
    <property type="entry name" value="N-acetylmuramoyl-L-alanine amidase-like"/>
    <property type="match status" value="2"/>
</dbReference>
<dbReference type="SMART" id="SM00644">
    <property type="entry name" value="Ami_2"/>
    <property type="match status" value="2"/>
</dbReference>
<evidence type="ECO:0000256" key="1">
    <source>
        <dbReference type="ARBA" id="ARBA00007553"/>
    </source>
</evidence>
<evidence type="ECO:0000256" key="2">
    <source>
        <dbReference type="ARBA" id="ARBA00022588"/>
    </source>
</evidence>
<evidence type="ECO:0000256" key="4">
    <source>
        <dbReference type="SAM" id="SignalP"/>
    </source>
</evidence>
<organism evidence="7 8">
    <name type="scientific">Iphiclides podalirius</name>
    <name type="common">scarce swallowtail</name>
    <dbReference type="NCBI Taxonomy" id="110791"/>
    <lineage>
        <taxon>Eukaryota</taxon>
        <taxon>Metazoa</taxon>
        <taxon>Ecdysozoa</taxon>
        <taxon>Arthropoda</taxon>
        <taxon>Hexapoda</taxon>
        <taxon>Insecta</taxon>
        <taxon>Pterygota</taxon>
        <taxon>Neoptera</taxon>
        <taxon>Endopterygota</taxon>
        <taxon>Lepidoptera</taxon>
        <taxon>Glossata</taxon>
        <taxon>Ditrysia</taxon>
        <taxon>Papilionoidea</taxon>
        <taxon>Papilionidae</taxon>
        <taxon>Papilioninae</taxon>
        <taxon>Iphiclides</taxon>
    </lineage>
</organism>
<dbReference type="PANTHER" id="PTHR11022:SF74">
    <property type="entry name" value="PEPTIDOGLYCAN-RECOGNITION PROTEIN SA"/>
    <property type="match status" value="1"/>
</dbReference>
<gene>
    <name evidence="7" type="ORF">IPOD504_LOCUS14936</name>
</gene>
<dbReference type="EMBL" id="OW152818">
    <property type="protein sequence ID" value="CAH2070997.1"/>
    <property type="molecule type" value="Genomic_DNA"/>
</dbReference>
<evidence type="ECO:0000259" key="5">
    <source>
        <dbReference type="SMART" id="SM00644"/>
    </source>
</evidence>
<dbReference type="Pfam" id="PF01510">
    <property type="entry name" value="Amidase_2"/>
    <property type="match status" value="2"/>
</dbReference>
<evidence type="ECO:0000313" key="8">
    <source>
        <dbReference type="Proteomes" id="UP000837857"/>
    </source>
</evidence>
<comment type="similarity">
    <text evidence="1">Belongs to the N-acetylmuramoyl-L-alanine amidase 2 family.</text>
</comment>
<feature type="signal peptide" evidence="4">
    <location>
        <begin position="1"/>
        <end position="20"/>
    </location>
</feature>
<evidence type="ECO:0008006" key="9">
    <source>
        <dbReference type="Google" id="ProtNLM"/>
    </source>
</evidence>
<dbReference type="PANTHER" id="PTHR11022">
    <property type="entry name" value="PEPTIDOGLYCAN RECOGNITION PROTEIN"/>
    <property type="match status" value="1"/>
</dbReference>
<name>A0ABN8J075_9NEOP</name>
<accession>A0ABN8J075</accession>
<keyword evidence="3" id="KW-0391">Immunity</keyword>
<protein>
    <recommendedName>
        <fullName evidence="9">Peptidoglycan recognition protein</fullName>
    </recommendedName>
</protein>